<feature type="domain" description="Flavodoxin-like" evidence="1">
    <location>
        <begin position="4"/>
        <end position="167"/>
    </location>
</feature>
<dbReference type="GO" id="GO:0006783">
    <property type="term" value="P:heme biosynthetic process"/>
    <property type="evidence" value="ECO:0007669"/>
    <property type="project" value="TreeGrafter"/>
</dbReference>
<dbReference type="InterPro" id="IPR008254">
    <property type="entry name" value="Flavodoxin/NO_synth"/>
</dbReference>
<dbReference type="AlphaFoldDB" id="A0A931FAE2"/>
<dbReference type="PANTHER" id="PTHR38030">
    <property type="entry name" value="PROTOPORPHYRINOGEN IX DEHYDROGENASE [MENAQUINONE]"/>
    <property type="match status" value="1"/>
</dbReference>
<accession>A0A931FAE2</accession>
<dbReference type="Proteomes" id="UP000621436">
    <property type="component" value="Unassembled WGS sequence"/>
</dbReference>
<sequence length="167" mass="18933">MMKTLIAYASKHGTAKKAVEKLAEELTGDIVILNLEDKSASKTRIEDFDRIIIGGSIYIGKIQKSVRKFCESNQEKLLNVKKLGLFICCGSEEKDMEQLANSFPDKLIEKAQVKGYFGYEYDLKKVGFIQRTMLKKAAGVEESESNIKYDNISKFAEEIERDMELNS</sequence>
<dbReference type="Pfam" id="PF12724">
    <property type="entry name" value="Flavodoxin_5"/>
    <property type="match status" value="1"/>
</dbReference>
<evidence type="ECO:0000313" key="3">
    <source>
        <dbReference type="Proteomes" id="UP000621436"/>
    </source>
</evidence>
<evidence type="ECO:0000259" key="1">
    <source>
        <dbReference type="PROSITE" id="PS50902"/>
    </source>
</evidence>
<dbReference type="PANTHER" id="PTHR38030:SF2">
    <property type="entry name" value="PROTOPORPHYRINOGEN IX DEHYDROGENASE [QUINONE]"/>
    <property type="match status" value="1"/>
</dbReference>
<evidence type="ECO:0000313" key="2">
    <source>
        <dbReference type="EMBL" id="MBF8436872.1"/>
    </source>
</evidence>
<dbReference type="GO" id="GO:0016651">
    <property type="term" value="F:oxidoreductase activity, acting on NAD(P)H"/>
    <property type="evidence" value="ECO:0007669"/>
    <property type="project" value="UniProtKB-ARBA"/>
</dbReference>
<dbReference type="SUPFAM" id="SSF52218">
    <property type="entry name" value="Flavoproteins"/>
    <property type="match status" value="1"/>
</dbReference>
<reference evidence="2" key="1">
    <citation type="submission" date="2020-11" db="EMBL/GenBank/DDBJ databases">
        <title>Halonatronomonas betainensis gen. nov., sp. nov. a novel haloalkaliphilic representative of the family Halanaerobiacae capable of betaine degradation.</title>
        <authorList>
            <person name="Boltyanskaya Y."/>
            <person name="Kevbrin V."/>
            <person name="Detkova E."/>
            <person name="Grouzdev D.S."/>
            <person name="Koziaeva V."/>
            <person name="Zhilina T."/>
        </authorList>
    </citation>
    <scope>NUCLEOTIDE SEQUENCE</scope>
    <source>
        <strain evidence="2">Z-7014</strain>
    </source>
</reference>
<dbReference type="RefSeq" id="WP_270453791.1">
    <property type="nucleotide sequence ID" value="NZ_JADPIE010000003.1"/>
</dbReference>
<dbReference type="InterPro" id="IPR029039">
    <property type="entry name" value="Flavoprotein-like_sf"/>
</dbReference>
<comment type="caution">
    <text evidence="2">The sequence shown here is derived from an EMBL/GenBank/DDBJ whole genome shotgun (WGS) entry which is preliminary data.</text>
</comment>
<proteinExistence type="predicted"/>
<dbReference type="InterPro" id="IPR052200">
    <property type="entry name" value="Protoporphyrinogen_IX_DH"/>
</dbReference>
<dbReference type="InterPro" id="IPR026816">
    <property type="entry name" value="Flavodoxin_dom"/>
</dbReference>
<gene>
    <name evidence="2" type="ORF">I0Q91_07280</name>
</gene>
<dbReference type="Gene3D" id="3.40.50.360">
    <property type="match status" value="1"/>
</dbReference>
<organism evidence="2 3">
    <name type="scientific">Halonatronomonas betaini</name>
    <dbReference type="NCBI Taxonomy" id="2778430"/>
    <lineage>
        <taxon>Bacteria</taxon>
        <taxon>Bacillati</taxon>
        <taxon>Bacillota</taxon>
        <taxon>Clostridia</taxon>
        <taxon>Halanaerobiales</taxon>
        <taxon>Halarsenatibacteraceae</taxon>
        <taxon>Halonatronomonas</taxon>
    </lineage>
</organism>
<dbReference type="GO" id="GO:0070819">
    <property type="term" value="F:menaquinone-dependent protoporphyrinogen oxidase activity"/>
    <property type="evidence" value="ECO:0007669"/>
    <property type="project" value="TreeGrafter"/>
</dbReference>
<dbReference type="GO" id="GO:0010181">
    <property type="term" value="F:FMN binding"/>
    <property type="evidence" value="ECO:0007669"/>
    <property type="project" value="InterPro"/>
</dbReference>
<protein>
    <submittedName>
        <fullName evidence="2">Flavodoxin</fullName>
    </submittedName>
</protein>
<dbReference type="PROSITE" id="PS50902">
    <property type="entry name" value="FLAVODOXIN_LIKE"/>
    <property type="match status" value="1"/>
</dbReference>
<keyword evidence="3" id="KW-1185">Reference proteome</keyword>
<dbReference type="EMBL" id="JADPIE010000003">
    <property type="protein sequence ID" value="MBF8436872.1"/>
    <property type="molecule type" value="Genomic_DNA"/>
</dbReference>
<name>A0A931FAE2_9FIRM</name>